<dbReference type="AlphaFoldDB" id="A0A0F5I197"/>
<evidence type="ECO:0000256" key="2">
    <source>
        <dbReference type="ARBA" id="ARBA00022840"/>
    </source>
</evidence>
<keyword evidence="5" id="KW-1185">Reference proteome</keyword>
<dbReference type="GO" id="GO:0016887">
    <property type="term" value="F:ATP hydrolysis activity"/>
    <property type="evidence" value="ECO:0007669"/>
    <property type="project" value="InterPro"/>
</dbReference>
<dbReference type="InterPro" id="IPR027417">
    <property type="entry name" value="P-loop_NTPase"/>
</dbReference>
<dbReference type="SUPFAM" id="SSF52540">
    <property type="entry name" value="P-loop containing nucleoside triphosphate hydrolases"/>
    <property type="match status" value="1"/>
</dbReference>
<reference evidence="4" key="1">
    <citation type="submission" date="2015-02" db="EMBL/GenBank/DDBJ databases">
        <title>Genome Assembly of Bacillaceae bacterium MTCC 8252.</title>
        <authorList>
            <person name="Verma A."/>
            <person name="Khatri I."/>
            <person name="Mual P."/>
            <person name="Subramanian S."/>
            <person name="Krishnamurthi S."/>
        </authorList>
    </citation>
    <scope>NUCLEOTIDE SEQUENCE [LARGE SCALE GENOMIC DNA]</scope>
    <source>
        <strain evidence="4">MTCC 8252</strain>
    </source>
</reference>
<dbReference type="OrthoDB" id="9789994at2"/>
<keyword evidence="2 4" id="KW-0067">ATP-binding</keyword>
<dbReference type="RefSeq" id="WP_040037334.1">
    <property type="nucleotide sequence ID" value="NZ_JWIQ02000040.1"/>
</dbReference>
<evidence type="ECO:0000259" key="3">
    <source>
        <dbReference type="PROSITE" id="PS50893"/>
    </source>
</evidence>
<evidence type="ECO:0000256" key="1">
    <source>
        <dbReference type="ARBA" id="ARBA00022741"/>
    </source>
</evidence>
<evidence type="ECO:0000313" key="4">
    <source>
        <dbReference type="EMBL" id="KKB39030.1"/>
    </source>
</evidence>
<evidence type="ECO:0000313" key="5">
    <source>
        <dbReference type="Proteomes" id="UP000031563"/>
    </source>
</evidence>
<dbReference type="SMART" id="SM00382">
    <property type="entry name" value="AAA"/>
    <property type="match status" value="1"/>
</dbReference>
<accession>A0A0F5I197</accession>
<comment type="caution">
    <text evidence="4">The sequence shown here is derived from an EMBL/GenBank/DDBJ whole genome shotgun (WGS) entry which is preliminary data.</text>
</comment>
<dbReference type="Gene3D" id="3.40.50.300">
    <property type="entry name" value="P-loop containing nucleotide triphosphate hydrolases"/>
    <property type="match status" value="1"/>
</dbReference>
<dbReference type="STRING" id="1221996.QY95_02470"/>
<keyword evidence="1" id="KW-0547">Nucleotide-binding</keyword>
<dbReference type="PROSITE" id="PS00211">
    <property type="entry name" value="ABC_TRANSPORTER_1"/>
    <property type="match status" value="1"/>
</dbReference>
<dbReference type="InterPro" id="IPR003593">
    <property type="entry name" value="AAA+_ATPase"/>
</dbReference>
<dbReference type="EMBL" id="JWIR02000043">
    <property type="protein sequence ID" value="KKB39030.1"/>
    <property type="molecule type" value="Genomic_DNA"/>
</dbReference>
<proteinExistence type="predicted"/>
<sequence>MRDIAISLKNIQWVRGDKTILQDINWTVQSGEHWAVLGLNGSGKTSLLNVVTGYQFPTKGTVTVLGNEYGKSNLQSVRKRIGFVSNSLNRFLTTFNQETALEIVMSGKFASVGLYEEVQEEEWKMAYQLLEAFRIEDQANQRYATLSQGEQRRVLLARAFSAQPDILVLDEPCAGLDIRAREELLRSLSEQTNQSGTSLIYVTHHIEEILPEITHVLLLADGNIVASGLKEESLTADSLSKAFKIPVDVEWKHGRPWLQVTAGII</sequence>
<gene>
    <name evidence="4" type="ORF">QY95_02470</name>
</gene>
<feature type="domain" description="ABC transporter" evidence="3">
    <location>
        <begin position="6"/>
        <end position="246"/>
    </location>
</feature>
<dbReference type="GO" id="GO:0005524">
    <property type="term" value="F:ATP binding"/>
    <property type="evidence" value="ECO:0007669"/>
    <property type="project" value="UniProtKB-KW"/>
</dbReference>
<dbReference type="Pfam" id="PF00005">
    <property type="entry name" value="ABC_tran"/>
    <property type="match status" value="1"/>
</dbReference>
<dbReference type="InterPro" id="IPR003439">
    <property type="entry name" value="ABC_transporter-like_ATP-bd"/>
</dbReference>
<protein>
    <submittedName>
        <fullName evidence="4">ABC transporter, ATP-binding protein</fullName>
    </submittedName>
</protein>
<dbReference type="PANTHER" id="PTHR43158">
    <property type="entry name" value="SKFA PEPTIDE EXPORT ATP-BINDING PROTEIN SKFE"/>
    <property type="match status" value="1"/>
</dbReference>
<dbReference type="Proteomes" id="UP000031563">
    <property type="component" value="Unassembled WGS sequence"/>
</dbReference>
<organism evidence="4 5">
    <name type="scientific">Bacillus thermotolerans</name>
    <name type="common">Quasibacillus thermotolerans</name>
    <dbReference type="NCBI Taxonomy" id="1221996"/>
    <lineage>
        <taxon>Bacteria</taxon>
        <taxon>Bacillati</taxon>
        <taxon>Bacillota</taxon>
        <taxon>Bacilli</taxon>
        <taxon>Bacillales</taxon>
        <taxon>Bacillaceae</taxon>
        <taxon>Bacillus</taxon>
    </lineage>
</organism>
<dbReference type="PANTHER" id="PTHR43158:SF2">
    <property type="entry name" value="SKFA PEPTIDE EXPORT ATP-BINDING PROTEIN SKFE"/>
    <property type="match status" value="1"/>
</dbReference>
<dbReference type="InterPro" id="IPR017871">
    <property type="entry name" value="ABC_transporter-like_CS"/>
</dbReference>
<name>A0A0F5I197_BACTR</name>
<dbReference type="PROSITE" id="PS50893">
    <property type="entry name" value="ABC_TRANSPORTER_2"/>
    <property type="match status" value="1"/>
</dbReference>